<dbReference type="SUPFAM" id="SSF49785">
    <property type="entry name" value="Galactose-binding domain-like"/>
    <property type="match status" value="1"/>
</dbReference>
<protein>
    <recommendedName>
        <fullName evidence="4">CBM-cenC domain-containing protein</fullName>
    </recommendedName>
</protein>
<sequence>MSSTPSSTADSSTSPNITSTASQDISSTSSSAGSPTSSPDISSSSNSVASPTLSPDISSSSSSVASPTSSPNINSSTSSSTNPNTNPTTSSSSKPNTSPTSSPSANSVISSTTDPTTSPAISSIKNSTTTAAASMSISSSKTSPWGFAGPVSKAAVQSQTFVHQGMYSLEIGGGDFGLLQSVPVAANQPYLLTMYGLVDITGACGLYIMFDGAIASATPFTLVQGIYTQYTIVIGPFAAATTAFQISSGTGCTGNVFLDDISLQPFGIVNDGFETGFLGAMHGKWSSFVNFASQDNPSDRSSSQLYLTTVSQGVILAQTVNVVPTVDYTISFKASTVAGPTCTLYVGFDGFFVGFVTLGDTFQAYAPPFAGTAAGVTTVTVEFATIDCQIAYIDTVILG</sequence>
<dbReference type="Gene3D" id="2.60.120.260">
    <property type="entry name" value="Galactose-binding domain-like"/>
    <property type="match status" value="2"/>
</dbReference>
<feature type="compositionally biased region" description="Low complexity" evidence="1">
    <location>
        <begin position="1"/>
        <end position="113"/>
    </location>
</feature>
<dbReference type="EMBL" id="PDLN01000024">
    <property type="protein sequence ID" value="RDW56874.1"/>
    <property type="molecule type" value="Genomic_DNA"/>
</dbReference>
<dbReference type="Proteomes" id="UP000256328">
    <property type="component" value="Unassembled WGS sequence"/>
</dbReference>
<dbReference type="AlphaFoldDB" id="A0A3D8Q636"/>
<dbReference type="InterPro" id="IPR008979">
    <property type="entry name" value="Galactose-bd-like_sf"/>
</dbReference>
<evidence type="ECO:0000256" key="1">
    <source>
        <dbReference type="SAM" id="MobiDB-lite"/>
    </source>
</evidence>
<accession>A0A3D8Q636</accession>
<evidence type="ECO:0008006" key="4">
    <source>
        <dbReference type="Google" id="ProtNLM"/>
    </source>
</evidence>
<comment type="caution">
    <text evidence="2">The sequence shown here is derived from an EMBL/GenBank/DDBJ whole genome shotgun (WGS) entry which is preliminary data.</text>
</comment>
<feature type="compositionally biased region" description="Polar residues" evidence="1">
    <location>
        <begin position="114"/>
        <end position="123"/>
    </location>
</feature>
<name>A0A3D8Q636_9HELO</name>
<proteinExistence type="predicted"/>
<evidence type="ECO:0000313" key="2">
    <source>
        <dbReference type="EMBL" id="RDW56874.1"/>
    </source>
</evidence>
<organism evidence="2 3">
    <name type="scientific">Coleophoma crateriformis</name>
    <dbReference type="NCBI Taxonomy" id="565419"/>
    <lineage>
        <taxon>Eukaryota</taxon>
        <taxon>Fungi</taxon>
        <taxon>Dikarya</taxon>
        <taxon>Ascomycota</taxon>
        <taxon>Pezizomycotina</taxon>
        <taxon>Leotiomycetes</taxon>
        <taxon>Helotiales</taxon>
        <taxon>Dermateaceae</taxon>
        <taxon>Coleophoma</taxon>
    </lineage>
</organism>
<evidence type="ECO:0000313" key="3">
    <source>
        <dbReference type="Proteomes" id="UP000256328"/>
    </source>
</evidence>
<keyword evidence="3" id="KW-1185">Reference proteome</keyword>
<reference evidence="2 3" key="1">
    <citation type="journal article" date="2018" name="IMA Fungus">
        <title>IMA Genome-F 9: Draft genome sequence of Annulohypoxylon stygium, Aspergillus mulundensis, Berkeleyomyces basicola (syn. Thielaviopsis basicola), Ceratocystis smalleyi, two Cercospora beticola strains, Coleophoma cylindrospora, Fusarium fracticaudum, Phialophora cf. hyalina, and Morchella septimelata.</title>
        <authorList>
            <person name="Wingfield B.D."/>
            <person name="Bills G.F."/>
            <person name="Dong Y."/>
            <person name="Huang W."/>
            <person name="Nel W.J."/>
            <person name="Swalarsk-Parry B.S."/>
            <person name="Vaghefi N."/>
            <person name="Wilken P.M."/>
            <person name="An Z."/>
            <person name="de Beer Z.W."/>
            <person name="De Vos L."/>
            <person name="Chen L."/>
            <person name="Duong T.A."/>
            <person name="Gao Y."/>
            <person name="Hammerbacher A."/>
            <person name="Kikkert J.R."/>
            <person name="Li Y."/>
            <person name="Li H."/>
            <person name="Li K."/>
            <person name="Li Q."/>
            <person name="Liu X."/>
            <person name="Ma X."/>
            <person name="Naidoo K."/>
            <person name="Pethybridge S.J."/>
            <person name="Sun J."/>
            <person name="Steenkamp E.T."/>
            <person name="van der Nest M.A."/>
            <person name="van Wyk S."/>
            <person name="Wingfield M.J."/>
            <person name="Xiong C."/>
            <person name="Yue Q."/>
            <person name="Zhang X."/>
        </authorList>
    </citation>
    <scope>NUCLEOTIDE SEQUENCE [LARGE SCALE GENOMIC DNA]</scope>
    <source>
        <strain evidence="2 3">BP5796</strain>
    </source>
</reference>
<gene>
    <name evidence="2" type="ORF">BP5796_12941</name>
</gene>
<feature type="region of interest" description="Disordered" evidence="1">
    <location>
        <begin position="1"/>
        <end position="123"/>
    </location>
</feature>